<evidence type="ECO:0000313" key="3">
    <source>
        <dbReference type="Proteomes" id="UP000183994"/>
    </source>
</evidence>
<dbReference type="InterPro" id="IPR002225">
    <property type="entry name" value="3Beta_OHSteriod_DH/Estase"/>
</dbReference>
<organism evidence="2 3">
    <name type="scientific">Desulfatibacillum alkenivorans DSM 16219</name>
    <dbReference type="NCBI Taxonomy" id="1121393"/>
    <lineage>
        <taxon>Bacteria</taxon>
        <taxon>Pseudomonadati</taxon>
        <taxon>Thermodesulfobacteriota</taxon>
        <taxon>Desulfobacteria</taxon>
        <taxon>Desulfobacterales</taxon>
        <taxon>Desulfatibacillaceae</taxon>
        <taxon>Desulfatibacillum</taxon>
    </lineage>
</organism>
<proteinExistence type="predicted"/>
<dbReference type="InterPro" id="IPR051783">
    <property type="entry name" value="NAD(P)-dependent_oxidoreduct"/>
</dbReference>
<dbReference type="SUPFAM" id="SSF51735">
    <property type="entry name" value="NAD(P)-binding Rossmann-fold domains"/>
    <property type="match status" value="1"/>
</dbReference>
<dbReference type="InterPro" id="IPR036291">
    <property type="entry name" value="NAD(P)-bd_dom_sf"/>
</dbReference>
<dbReference type="PANTHER" id="PTHR48079">
    <property type="entry name" value="PROTEIN YEEZ"/>
    <property type="match status" value="1"/>
</dbReference>
<name>A0A1M6IAH9_9BACT</name>
<keyword evidence="3" id="KW-1185">Reference proteome</keyword>
<dbReference type="GO" id="GO:0006694">
    <property type="term" value="P:steroid biosynthetic process"/>
    <property type="evidence" value="ECO:0007669"/>
    <property type="project" value="InterPro"/>
</dbReference>
<dbReference type="Pfam" id="PF01073">
    <property type="entry name" value="3Beta_HSD"/>
    <property type="match status" value="1"/>
</dbReference>
<dbReference type="STRING" id="1121393.SAMN02745216_01407"/>
<accession>A0A1M6IAH9</accession>
<dbReference type="GO" id="GO:0016616">
    <property type="term" value="F:oxidoreductase activity, acting on the CH-OH group of donors, NAD or NADP as acceptor"/>
    <property type="evidence" value="ECO:0007669"/>
    <property type="project" value="InterPro"/>
</dbReference>
<dbReference type="GO" id="GO:0005737">
    <property type="term" value="C:cytoplasm"/>
    <property type="evidence" value="ECO:0007669"/>
    <property type="project" value="TreeGrafter"/>
</dbReference>
<gene>
    <name evidence="2" type="ORF">SAMN02745216_01407</name>
</gene>
<sequence length="335" mass="37168">MKKALITGATGFIGGALLKENLARGNEVRAFHLPGDPEIGILDQPGVEKFAGDITDLDSVVQAAKGVDVIFHCAAIVSDWAPESLFQKVMVGGAENVCKAALEAGVSRLVDISTNDVFGTSEEAVMDEAFALTPWGEPYPDYKIKAEELVWKHHKEHGLPATMVYPCWVYGEGDKTFVPLLADAIINREMLFWRKDALVWPTYIENLTDLLMLIAEDERAVGNGYLVHDGESDTLQNFSKKIALALNVKPPALRIPYPAAYGAAVVMERVWKLLKKTDRPLLTTYTVKNLGSRLRFSIEKAKQDLGWTPKISYNEGFEKTMAWLKTLDLESLKQK</sequence>
<dbReference type="Gene3D" id="3.40.50.720">
    <property type="entry name" value="NAD(P)-binding Rossmann-like Domain"/>
    <property type="match status" value="1"/>
</dbReference>
<feature type="domain" description="3-beta hydroxysteroid dehydrogenase/isomerase" evidence="1">
    <location>
        <begin position="5"/>
        <end position="243"/>
    </location>
</feature>
<protein>
    <submittedName>
        <fullName evidence="2">Nucleoside-diphosphate-sugar epimerase</fullName>
    </submittedName>
</protein>
<dbReference type="EMBL" id="FQZU01000006">
    <property type="protein sequence ID" value="SHJ31415.1"/>
    <property type="molecule type" value="Genomic_DNA"/>
</dbReference>
<evidence type="ECO:0000259" key="1">
    <source>
        <dbReference type="Pfam" id="PF01073"/>
    </source>
</evidence>
<dbReference type="GO" id="GO:0004029">
    <property type="term" value="F:aldehyde dehydrogenase (NAD+) activity"/>
    <property type="evidence" value="ECO:0007669"/>
    <property type="project" value="TreeGrafter"/>
</dbReference>
<dbReference type="AlphaFoldDB" id="A0A1M6IAH9"/>
<dbReference type="Proteomes" id="UP000183994">
    <property type="component" value="Unassembled WGS sequence"/>
</dbReference>
<dbReference type="PANTHER" id="PTHR48079:SF6">
    <property type="entry name" value="NAD(P)-BINDING DOMAIN-CONTAINING PROTEIN-RELATED"/>
    <property type="match status" value="1"/>
</dbReference>
<evidence type="ECO:0000313" key="2">
    <source>
        <dbReference type="EMBL" id="SHJ31415.1"/>
    </source>
</evidence>
<dbReference type="RefSeq" id="WP_073474388.1">
    <property type="nucleotide sequence ID" value="NZ_FQZU01000006.1"/>
</dbReference>
<reference evidence="3" key="1">
    <citation type="submission" date="2016-11" db="EMBL/GenBank/DDBJ databases">
        <authorList>
            <person name="Varghese N."/>
            <person name="Submissions S."/>
        </authorList>
    </citation>
    <scope>NUCLEOTIDE SEQUENCE [LARGE SCALE GENOMIC DNA]</scope>
    <source>
        <strain evidence="3">DSM 16219</strain>
    </source>
</reference>